<dbReference type="Pfam" id="PF13424">
    <property type="entry name" value="TPR_12"/>
    <property type="match status" value="1"/>
</dbReference>
<feature type="compositionally biased region" description="Low complexity" evidence="2">
    <location>
        <begin position="746"/>
        <end position="759"/>
    </location>
</feature>
<gene>
    <name evidence="3" type="ORF">SNE40_012615</name>
</gene>
<dbReference type="SMART" id="SM00028">
    <property type="entry name" value="TPR"/>
    <property type="match status" value="8"/>
</dbReference>
<feature type="compositionally biased region" description="Low complexity" evidence="2">
    <location>
        <begin position="74"/>
        <end position="92"/>
    </location>
</feature>
<feature type="compositionally biased region" description="Polar residues" evidence="2">
    <location>
        <begin position="850"/>
        <end position="870"/>
    </location>
</feature>
<keyword evidence="4" id="KW-1185">Reference proteome</keyword>
<dbReference type="Proteomes" id="UP001347796">
    <property type="component" value="Unassembled WGS sequence"/>
</dbReference>
<feature type="region of interest" description="Disordered" evidence="2">
    <location>
        <begin position="1210"/>
        <end position="1266"/>
    </location>
</feature>
<accession>A0AAN8JM37</accession>
<dbReference type="EMBL" id="JAZGQO010000008">
    <property type="protein sequence ID" value="KAK6180467.1"/>
    <property type="molecule type" value="Genomic_DNA"/>
</dbReference>
<feature type="compositionally biased region" description="Basic and acidic residues" evidence="2">
    <location>
        <begin position="320"/>
        <end position="333"/>
    </location>
</feature>
<dbReference type="PANTHER" id="PTHR19959:SF119">
    <property type="entry name" value="FUNGAL LIPASE-LIKE DOMAIN-CONTAINING PROTEIN"/>
    <property type="match status" value="1"/>
</dbReference>
<feature type="compositionally biased region" description="Basic and acidic residues" evidence="2">
    <location>
        <begin position="1422"/>
        <end position="1434"/>
    </location>
</feature>
<feature type="compositionally biased region" description="Low complexity" evidence="2">
    <location>
        <begin position="518"/>
        <end position="540"/>
    </location>
</feature>
<feature type="compositionally biased region" description="Basic and acidic residues" evidence="2">
    <location>
        <begin position="835"/>
        <end position="849"/>
    </location>
</feature>
<feature type="region of interest" description="Disordered" evidence="2">
    <location>
        <begin position="46"/>
        <end position="225"/>
    </location>
</feature>
<sequence length="2019" mass="226521">MTAQYYGSAYLRCLNRMNAQNNLPTDTGFCTANPDSDKIKTTLTISKDEPVIDNHRSNSYSQNSYNKQITNQESSPSDRYSYRYSTSSNRQSGNTATNGNQLTNPESSPTDRYSYRYSTSSNRQSVNTATNGNHASSEQDSNPPVKQPDRYSYRYNSSSPSSSNNQVSNPSSQSAPSTANTNRYSYTQSSTNNERSSSTSSSRDHQSPNEALSESKENTAPQSTSILASSGYLGRYKPRYSSHNLSAQASDNEESQIKPPEKHYVGYSTRNSYYAPSYETNSQEVEDNLSSSRQTSPNLYNVGYAYRYPSRSRNYGISAPEKESTDAKEETDVKTTTATYSYRNPSSSGSSVTSNTESEPVVTTSSYSYRYPYSTSRYSSTSTTPKEEPTKESEQTAEPEVTTTTYSYRYPYSSSRNTSNSQKIQETESAEPKVETEPEVTTTTYSYRYPSSSSRYSSNTTKNEDTETVASEKEPEVTTTTYSYRYPYNTSRYSTTSSTAAPQNQETETTTIEKEPEVTTTTYSYRYPYNTSRYSTTSSTAAPQNQETETTTSEKEPEVTTTTYSYRYPYNTSRYSTTSSTAAPQNQDKPKSEPDVITTTSSYRYPYSSSRYTSNTSQKVSQNQEESKKESEPEVTTTTSSYRYPYSTSRYTSSSYSTKIKPQEESKKDPEVTESSKVEPEETTITSTHSYKYPSRSFKYGLNSTSDGGPRTSTPVKEEPKPEPEVVTTTHPFTRSYLSSNYGERATSAINSTSTSSESKIADTTSPEEATPQVTSSTSRYTYRYPSRAYNYGAPASSTVDSTGSSKLTTSESSTITSGTSNSLNQKNSSNLMKASKDSSEQPSIKERNSSSSNAVNTMSGSSLQVTKSAGTGPLSPALAPRSPGAKHNVDSQPPKYIFSMGSRTVVTHGTSGSSVTSEPEEKDVKVEEDIEKDVTDGNENDKRLEEEPVVEEQDPEDLMSTQELLEQAQQYLEELHLVAAERLFIKCYLKLGEDPSDDSNDQLIEIYFGLAEVCTRKSRQSRKSPLEWQWLCVHAAALLGEATELCEHKAKTDNKEMRELYLSKKEYAENRSKSLEDLLSRTLYKWLSSGWRAIDPNAAQAIQSGNLRTAITASNFPLSSMMGLKPYEPGFLAQALSIESLHEVPSSIEGESLDSKSNWFKRIRFYCLKRLLNKNRQQVLDEVMKLSKTDPKTIESQDLGSDDEEAIEADLNGKSKEPKSKEIQDKPEDEQMSLEENDVFQDDKEPEDEADKGEEDLEDDDKDTKEKEIVSVLGEKPVKLTIAKVFHQVVGKLIKDEEYTKSELLCEEILQIIEDIMDGTVRMLRFSGQLQQNLGILCLKQGDMAKGMACLEVALKIFLVLQDGVAHREISLVLIDMGNAYVASSLTKDQLYLAIIKSIREFFEKEACDDNDTGEVTPEMCRSKEQDPTNDDELKRKENLNEAIKCYQEALSVLEKHADSELDMLSKALMKLGDCYFVQTEYSKALDAYERAMPLFKDSNVFGKDHFLQNAHVMMMLGVATFMLHVYPRAASIFEIAFSMVKHAHKLDYNTFLHGLLLSLMGIAYYKIKSYHKCVSLCYQAFEIFWVMHGEGIVVVPAERFWLVCQNLYILGNSYNVLNLQHKAIKYLNIGRAFMRTTKNGEKRQAMRILNILGDCYFAQYDYKTALVYYNEALEIGEPAKDEADTGDATTVEEEMNQSSEDMALHNQLLSKSAEANISMNQYENAIEYLEQARDMQDVLGEDIKGDLVSTLYQLGQMHSMAGDVDKAIDSYKEGLEVFRELHGGNLGPEMCVTLGNLATMCYVKACICEDIDSELQMILAAEGYFQDALKLEMNQSVCVKYANFLYSQGNYEDAIMYLEDAMKTKTELPEIVYGGLEKVTLPEALQDEVDAQEEVAMPSVCLGQFLQVLSHKMLGQTRHADQCLLGLMKNVYASEVPFLSSVLGYALMEMGLFEEAAISFGYACTLDPEYHLALDNYCLCVCLSALETLNSAVKNIFNYYHIWYEENHIPVPAILHY</sequence>
<reference evidence="3 4" key="1">
    <citation type="submission" date="2024-01" db="EMBL/GenBank/DDBJ databases">
        <title>The genome of the rayed Mediterranean limpet Patella caerulea (Linnaeus, 1758).</title>
        <authorList>
            <person name="Anh-Thu Weber A."/>
            <person name="Halstead-Nussloch G."/>
        </authorList>
    </citation>
    <scope>NUCLEOTIDE SEQUENCE [LARGE SCALE GENOMIC DNA]</scope>
    <source>
        <strain evidence="3">AATW-2023a</strain>
        <tissue evidence="3">Whole specimen</tissue>
    </source>
</reference>
<dbReference type="PROSITE" id="PS50005">
    <property type="entry name" value="TPR"/>
    <property type="match status" value="3"/>
</dbReference>
<feature type="compositionally biased region" description="Low complexity" evidence="2">
    <location>
        <begin position="634"/>
        <end position="658"/>
    </location>
</feature>
<feature type="repeat" description="TPR" evidence="1">
    <location>
        <begin position="1648"/>
        <end position="1681"/>
    </location>
</feature>
<dbReference type="PANTHER" id="PTHR19959">
    <property type="entry name" value="KINESIN LIGHT CHAIN"/>
    <property type="match status" value="1"/>
</dbReference>
<feature type="region of interest" description="Disordered" evidence="2">
    <location>
        <begin position="1413"/>
        <end position="1434"/>
    </location>
</feature>
<feature type="compositionally biased region" description="Low complexity" evidence="2">
    <location>
        <begin position="802"/>
        <end position="832"/>
    </location>
</feature>
<dbReference type="InterPro" id="IPR011990">
    <property type="entry name" value="TPR-like_helical_dom_sf"/>
</dbReference>
<feature type="compositionally biased region" description="Basic and acidic residues" evidence="2">
    <location>
        <begin position="661"/>
        <end position="680"/>
    </location>
</feature>
<feature type="compositionally biased region" description="Low complexity" evidence="2">
    <location>
        <begin position="156"/>
        <end position="182"/>
    </location>
</feature>
<feature type="compositionally biased region" description="Polar residues" evidence="2">
    <location>
        <begin position="93"/>
        <end position="106"/>
    </location>
</feature>
<feature type="compositionally biased region" description="Low complexity" evidence="2">
    <location>
        <begin position="57"/>
        <end position="66"/>
    </location>
</feature>
<feature type="repeat" description="TPR" evidence="1">
    <location>
        <begin position="1750"/>
        <end position="1783"/>
    </location>
</feature>
<feature type="compositionally biased region" description="Low complexity" evidence="2">
    <location>
        <begin position="189"/>
        <end position="201"/>
    </location>
</feature>
<feature type="compositionally biased region" description="Polar residues" evidence="2">
    <location>
        <begin position="126"/>
        <end position="144"/>
    </location>
</feature>
<feature type="compositionally biased region" description="Basic and acidic residues" evidence="2">
    <location>
        <begin position="923"/>
        <end position="947"/>
    </location>
</feature>
<dbReference type="InterPro" id="IPR019734">
    <property type="entry name" value="TPR_rpt"/>
</dbReference>
<feature type="compositionally biased region" description="Basic and acidic residues" evidence="2">
    <location>
        <begin position="46"/>
        <end position="56"/>
    </location>
</feature>
<organism evidence="3 4">
    <name type="scientific">Patella caerulea</name>
    <name type="common">Rayed Mediterranean limpet</name>
    <dbReference type="NCBI Taxonomy" id="87958"/>
    <lineage>
        <taxon>Eukaryota</taxon>
        <taxon>Metazoa</taxon>
        <taxon>Spiralia</taxon>
        <taxon>Lophotrochozoa</taxon>
        <taxon>Mollusca</taxon>
        <taxon>Gastropoda</taxon>
        <taxon>Patellogastropoda</taxon>
        <taxon>Patelloidea</taxon>
        <taxon>Patellidae</taxon>
        <taxon>Patella</taxon>
    </lineage>
</organism>
<keyword evidence="1" id="KW-0802">TPR repeat</keyword>
<feature type="compositionally biased region" description="Basic and acidic residues" evidence="2">
    <location>
        <begin position="255"/>
        <end position="264"/>
    </location>
</feature>
<feature type="compositionally biased region" description="Basic and acidic residues" evidence="2">
    <location>
        <begin position="202"/>
        <end position="217"/>
    </location>
</feature>
<feature type="compositionally biased region" description="Polar residues" evidence="2">
    <location>
        <begin position="334"/>
        <end position="345"/>
    </location>
</feature>
<feature type="compositionally biased region" description="Acidic residues" evidence="2">
    <location>
        <begin position="1228"/>
        <end position="1262"/>
    </location>
</feature>
<evidence type="ECO:0000313" key="4">
    <source>
        <dbReference type="Proteomes" id="UP001347796"/>
    </source>
</evidence>
<dbReference type="Gene3D" id="1.25.40.10">
    <property type="entry name" value="Tetratricopeptide repeat domain"/>
    <property type="match status" value="4"/>
</dbReference>
<feature type="compositionally biased region" description="Low complexity" evidence="2">
    <location>
        <begin position="598"/>
        <end position="624"/>
    </location>
</feature>
<feature type="compositionally biased region" description="Low complexity" evidence="2">
    <location>
        <begin position="902"/>
        <end position="918"/>
    </location>
</feature>
<feature type="compositionally biased region" description="Low complexity" evidence="2">
    <location>
        <begin position="559"/>
        <end position="581"/>
    </location>
</feature>
<feature type="compositionally biased region" description="Basic and acidic residues" evidence="2">
    <location>
        <begin position="462"/>
        <end position="476"/>
    </location>
</feature>
<dbReference type="SUPFAM" id="SSF48452">
    <property type="entry name" value="TPR-like"/>
    <property type="match status" value="3"/>
</dbReference>
<feature type="compositionally biased region" description="Low complexity" evidence="2">
    <location>
        <begin position="402"/>
        <end position="421"/>
    </location>
</feature>
<feature type="compositionally biased region" description="Basic and acidic residues" evidence="2">
    <location>
        <begin position="385"/>
        <end position="394"/>
    </location>
</feature>
<protein>
    <submittedName>
        <fullName evidence="3">Uncharacterized protein</fullName>
    </submittedName>
</protein>
<feature type="region of interest" description="Disordered" evidence="2">
    <location>
        <begin position="245"/>
        <end position="267"/>
    </location>
</feature>
<feature type="region of interest" description="Disordered" evidence="2">
    <location>
        <begin position="278"/>
        <end position="297"/>
    </location>
</feature>
<feature type="repeat" description="TPR" evidence="1">
    <location>
        <begin position="1467"/>
        <end position="1500"/>
    </location>
</feature>
<evidence type="ECO:0000256" key="2">
    <source>
        <dbReference type="SAM" id="MobiDB-lite"/>
    </source>
</evidence>
<evidence type="ECO:0000256" key="1">
    <source>
        <dbReference type="PROSITE-ProRule" id="PRU00339"/>
    </source>
</evidence>
<feature type="region of interest" description="Disordered" evidence="2">
    <location>
        <begin position="312"/>
        <end position="480"/>
    </location>
</feature>
<feature type="region of interest" description="Disordered" evidence="2">
    <location>
        <begin position="492"/>
        <end position="957"/>
    </location>
</feature>
<feature type="compositionally biased region" description="Basic and acidic residues" evidence="2">
    <location>
        <begin position="1212"/>
        <end position="1227"/>
    </location>
</feature>
<feature type="compositionally biased region" description="Polar residues" evidence="2">
    <location>
        <begin position="731"/>
        <end position="742"/>
    </location>
</feature>
<feature type="compositionally biased region" description="Acidic residues" evidence="2">
    <location>
        <begin position="948"/>
        <end position="957"/>
    </location>
</feature>
<feature type="compositionally biased region" description="Low complexity" evidence="2">
    <location>
        <begin position="775"/>
        <end position="788"/>
    </location>
</feature>
<comment type="caution">
    <text evidence="3">The sequence shown here is derived from an EMBL/GenBank/DDBJ whole genome shotgun (WGS) entry which is preliminary data.</text>
</comment>
<feature type="compositionally biased region" description="Low complexity" evidence="2">
    <location>
        <begin position="107"/>
        <end position="125"/>
    </location>
</feature>
<feature type="compositionally biased region" description="Polar residues" evidence="2">
    <location>
        <begin position="763"/>
        <end position="774"/>
    </location>
</feature>
<feature type="compositionally biased region" description="Low complexity" evidence="2">
    <location>
        <begin position="346"/>
        <end position="384"/>
    </location>
</feature>
<name>A0AAN8JM37_PATCE</name>
<evidence type="ECO:0000313" key="3">
    <source>
        <dbReference type="EMBL" id="KAK6180467.1"/>
    </source>
</evidence>
<feature type="compositionally biased region" description="Low complexity" evidence="2">
    <location>
        <begin position="439"/>
        <end position="461"/>
    </location>
</feature>
<proteinExistence type="predicted"/>
<feature type="compositionally biased region" description="Polar residues" evidence="2">
    <location>
        <begin position="702"/>
        <end position="713"/>
    </location>
</feature>